<gene>
    <name evidence="1" type="ORF">LCGC14_2520920</name>
</gene>
<organism evidence="1">
    <name type="scientific">marine sediment metagenome</name>
    <dbReference type="NCBI Taxonomy" id="412755"/>
    <lineage>
        <taxon>unclassified sequences</taxon>
        <taxon>metagenomes</taxon>
        <taxon>ecological metagenomes</taxon>
    </lineage>
</organism>
<dbReference type="EMBL" id="LAZR01040665">
    <property type="protein sequence ID" value="KKL13919.1"/>
    <property type="molecule type" value="Genomic_DNA"/>
</dbReference>
<reference evidence="1" key="1">
    <citation type="journal article" date="2015" name="Nature">
        <title>Complex archaea that bridge the gap between prokaryotes and eukaryotes.</title>
        <authorList>
            <person name="Spang A."/>
            <person name="Saw J.H."/>
            <person name="Jorgensen S.L."/>
            <person name="Zaremba-Niedzwiedzka K."/>
            <person name="Martijn J."/>
            <person name="Lind A.E."/>
            <person name="van Eijk R."/>
            <person name="Schleper C."/>
            <person name="Guy L."/>
            <person name="Ettema T.J."/>
        </authorList>
    </citation>
    <scope>NUCLEOTIDE SEQUENCE</scope>
</reference>
<proteinExistence type="predicted"/>
<dbReference type="AlphaFoldDB" id="A0A0F9AWD3"/>
<protein>
    <submittedName>
        <fullName evidence="1">Uncharacterized protein</fullName>
    </submittedName>
</protein>
<name>A0A0F9AWD3_9ZZZZ</name>
<accession>A0A0F9AWD3</accession>
<sequence>MSHTFKTGNTIFHYNSDFSGHIKITTIKCGPNRTALYPEIKIPLEDLLEFFKKTKIIRQEE</sequence>
<evidence type="ECO:0000313" key="1">
    <source>
        <dbReference type="EMBL" id="KKL13919.1"/>
    </source>
</evidence>
<comment type="caution">
    <text evidence="1">The sequence shown here is derived from an EMBL/GenBank/DDBJ whole genome shotgun (WGS) entry which is preliminary data.</text>
</comment>